<dbReference type="InterPro" id="IPR013106">
    <property type="entry name" value="Ig_V-set"/>
</dbReference>
<dbReference type="PROSITE" id="PS50835">
    <property type="entry name" value="IG_LIKE"/>
    <property type="match status" value="1"/>
</dbReference>
<dbReference type="FunFam" id="2.60.40.10:FF:000340">
    <property type="entry name" value="Carcinoembryonic antigen-related cell adhesion molecule 1"/>
    <property type="match status" value="1"/>
</dbReference>
<keyword evidence="1" id="KW-0732">Signal</keyword>
<dbReference type="Pfam" id="PF07686">
    <property type="entry name" value="V-set"/>
    <property type="match status" value="2"/>
</dbReference>
<dbReference type="EMBL" id="KE686839">
    <property type="protein sequence ID" value="ERE60803.1"/>
    <property type="molecule type" value="Genomic_DNA"/>
</dbReference>
<dbReference type="InterPro" id="IPR013783">
    <property type="entry name" value="Ig-like_fold"/>
</dbReference>
<protein>
    <submittedName>
        <fullName evidence="6">Carcinoembryonic antigen-related cell adhesion molecule 5-like protein</fullName>
    </submittedName>
</protein>
<dbReference type="Pfam" id="PF07679">
    <property type="entry name" value="I-set"/>
    <property type="match status" value="1"/>
</dbReference>
<feature type="domain" description="Ig-like" evidence="5">
    <location>
        <begin position="227"/>
        <end position="305"/>
    </location>
</feature>
<feature type="non-terminal residue" evidence="6">
    <location>
        <position position="1"/>
    </location>
</feature>
<evidence type="ECO:0000313" key="7">
    <source>
        <dbReference type="Proteomes" id="UP000030759"/>
    </source>
</evidence>
<dbReference type="InterPro" id="IPR007110">
    <property type="entry name" value="Ig-like_dom"/>
</dbReference>
<evidence type="ECO:0000313" key="6">
    <source>
        <dbReference type="EMBL" id="ERE60803.1"/>
    </source>
</evidence>
<dbReference type="GO" id="GO:0002682">
    <property type="term" value="P:regulation of immune system process"/>
    <property type="evidence" value="ECO:0007669"/>
    <property type="project" value="TreeGrafter"/>
</dbReference>
<dbReference type="PANTHER" id="PTHR44427">
    <property type="entry name" value="CARCINOEMBRYONIC ANTIGEN-RELATED CELL ADHESION MOLECULE 19"/>
    <property type="match status" value="1"/>
</dbReference>
<dbReference type="SUPFAM" id="SSF48726">
    <property type="entry name" value="Immunoglobulin"/>
    <property type="match status" value="3"/>
</dbReference>
<dbReference type="InterPro" id="IPR003598">
    <property type="entry name" value="Ig_sub2"/>
</dbReference>
<sequence>PTIESVPPSVAEGGSVLLRIHNLPENLQSFVWFRGISVFWEHEIARYIVGSKSSITSPAHTGRETLNSDGSLVLHNVTQNDTGLYTLRIQSTDLKSEEAHVQLQVHTSHSANSSQLGIQLLPQYAAEGESVLLRVHKLPEDFQAFTWYRTVYDDPYFEIVKHNRVLNTTTWGAQYSRRETVYDNGTLQIKNITQKDAGMYTLAILKSDSKIEKVYLQFHVNKHVEQPFVRVTNEVVSSNRSAIFTCVSPDTDVSIRWFFNKQPLQLSRSMTLSPAKCGLRIHPVGLENVGEYQCEISNRVSLATSAPLWFE</sequence>
<dbReference type="GO" id="GO:0007165">
    <property type="term" value="P:signal transduction"/>
    <property type="evidence" value="ECO:0007669"/>
    <property type="project" value="TreeGrafter"/>
</dbReference>
<evidence type="ECO:0000256" key="1">
    <source>
        <dbReference type="ARBA" id="ARBA00022729"/>
    </source>
</evidence>
<dbReference type="AlphaFoldDB" id="A0A061HYD7"/>
<dbReference type="InterPro" id="IPR013098">
    <property type="entry name" value="Ig_I-set"/>
</dbReference>
<reference evidence="7" key="1">
    <citation type="journal article" date="2013" name="Nat. Biotechnol.">
        <title>Chinese hamster genome sequenced from sorted chromosomes.</title>
        <authorList>
            <person name="Brinkrolf K."/>
            <person name="Rupp O."/>
            <person name="Laux H."/>
            <person name="Kollin F."/>
            <person name="Ernst W."/>
            <person name="Linke B."/>
            <person name="Kofler R."/>
            <person name="Romand S."/>
            <person name="Hesse F."/>
            <person name="Budach W.E."/>
            <person name="Galosy S."/>
            <person name="Muller D."/>
            <person name="Noll T."/>
            <person name="Wienberg J."/>
            <person name="Jostock T."/>
            <person name="Leonard M."/>
            <person name="Grillari J."/>
            <person name="Tauch A."/>
            <person name="Goesmann A."/>
            <person name="Helk B."/>
            <person name="Mott J.E."/>
            <person name="Puhler A."/>
            <person name="Borth N."/>
        </authorList>
    </citation>
    <scope>NUCLEOTIDE SEQUENCE [LARGE SCALE GENOMIC DNA]</scope>
    <source>
        <strain evidence="7">17A/GY</strain>
    </source>
</reference>
<keyword evidence="3" id="KW-0393">Immunoglobulin domain</keyword>
<dbReference type="GO" id="GO:1990782">
    <property type="term" value="F:protein tyrosine kinase binding"/>
    <property type="evidence" value="ECO:0007669"/>
    <property type="project" value="TreeGrafter"/>
</dbReference>
<gene>
    <name evidence="6" type="ORF">H671_21043</name>
</gene>
<dbReference type="SMART" id="SM00409">
    <property type="entry name" value="IG"/>
    <property type="match status" value="3"/>
</dbReference>
<dbReference type="Proteomes" id="UP000030759">
    <property type="component" value="Unassembled WGS sequence"/>
</dbReference>
<organism evidence="6 7">
    <name type="scientific">Cricetulus griseus</name>
    <name type="common">Chinese hamster</name>
    <name type="synonym">Cricetulus barabensis griseus</name>
    <dbReference type="NCBI Taxonomy" id="10029"/>
    <lineage>
        <taxon>Eukaryota</taxon>
        <taxon>Metazoa</taxon>
        <taxon>Chordata</taxon>
        <taxon>Craniata</taxon>
        <taxon>Vertebrata</taxon>
        <taxon>Euteleostomi</taxon>
        <taxon>Mammalia</taxon>
        <taxon>Eutheria</taxon>
        <taxon>Euarchontoglires</taxon>
        <taxon>Glires</taxon>
        <taxon>Rodentia</taxon>
        <taxon>Myomorpha</taxon>
        <taxon>Muroidea</taxon>
        <taxon>Cricetidae</taxon>
        <taxon>Cricetinae</taxon>
        <taxon>Cricetulus</taxon>
    </lineage>
</organism>
<dbReference type="InterPro" id="IPR003599">
    <property type="entry name" value="Ig_sub"/>
</dbReference>
<dbReference type="GO" id="GO:0009986">
    <property type="term" value="C:cell surface"/>
    <property type="evidence" value="ECO:0007669"/>
    <property type="project" value="TreeGrafter"/>
</dbReference>
<name>A0A061HYD7_CRIGR</name>
<dbReference type="InterPro" id="IPR050831">
    <property type="entry name" value="CEA_cell_adhesion"/>
</dbReference>
<dbReference type="PANTHER" id="PTHR44427:SF1">
    <property type="entry name" value="CARCINOEMBRYONIC ANTIGEN-RELATED CELL ADHESION MOLECULE 1"/>
    <property type="match status" value="1"/>
</dbReference>
<evidence type="ECO:0000256" key="3">
    <source>
        <dbReference type="ARBA" id="ARBA00023319"/>
    </source>
</evidence>
<dbReference type="Gene3D" id="2.60.40.10">
    <property type="entry name" value="Immunoglobulins"/>
    <property type="match status" value="3"/>
</dbReference>
<comment type="similarity">
    <text evidence="4">Belongs to the immunoglobulin superfamily. CEA family.</text>
</comment>
<evidence type="ECO:0000256" key="4">
    <source>
        <dbReference type="ARBA" id="ARBA00038222"/>
    </source>
</evidence>
<keyword evidence="2" id="KW-0325">Glycoprotein</keyword>
<evidence type="ECO:0000256" key="2">
    <source>
        <dbReference type="ARBA" id="ARBA00023180"/>
    </source>
</evidence>
<dbReference type="SMART" id="SM00408">
    <property type="entry name" value="IGc2"/>
    <property type="match status" value="2"/>
</dbReference>
<dbReference type="GO" id="GO:0005886">
    <property type="term" value="C:plasma membrane"/>
    <property type="evidence" value="ECO:0007669"/>
    <property type="project" value="TreeGrafter"/>
</dbReference>
<dbReference type="InterPro" id="IPR036179">
    <property type="entry name" value="Ig-like_dom_sf"/>
</dbReference>
<dbReference type="CDD" id="cd05774">
    <property type="entry name" value="IgV_CEACAM_D1"/>
    <property type="match status" value="2"/>
</dbReference>
<dbReference type="FunFam" id="2.60.40.10:FF:000244">
    <property type="entry name" value="carcinoembryonic antigen-related cell adhesion molecule 16"/>
    <property type="match status" value="1"/>
</dbReference>
<proteinExistence type="inferred from homology"/>
<evidence type="ECO:0000259" key="5">
    <source>
        <dbReference type="PROSITE" id="PS50835"/>
    </source>
</evidence>
<accession>A0A061HYD7</accession>